<evidence type="ECO:0000259" key="1">
    <source>
        <dbReference type="Pfam" id="PF01935"/>
    </source>
</evidence>
<dbReference type="SUPFAM" id="SSF52540">
    <property type="entry name" value="P-loop containing nucleoside triphosphate hydrolases"/>
    <property type="match status" value="1"/>
</dbReference>
<dbReference type="Pfam" id="PF01935">
    <property type="entry name" value="DUF87"/>
    <property type="match status" value="1"/>
</dbReference>
<gene>
    <name evidence="2" type="ORF">J5W02_10110</name>
</gene>
<protein>
    <submittedName>
        <fullName evidence="2">DUF87 domain-containing protein</fullName>
    </submittedName>
</protein>
<dbReference type="PANTHER" id="PTHR30121">
    <property type="entry name" value="UNCHARACTERIZED PROTEIN YJGR-RELATED"/>
    <property type="match status" value="1"/>
</dbReference>
<evidence type="ECO:0000313" key="2">
    <source>
        <dbReference type="EMBL" id="MBW7573165.1"/>
    </source>
</evidence>
<proteinExistence type="predicted"/>
<dbReference type="EMBL" id="JAGFNZ010000003">
    <property type="protein sequence ID" value="MBW7573165.1"/>
    <property type="molecule type" value="Genomic_DNA"/>
</dbReference>
<feature type="domain" description="Helicase HerA central" evidence="1">
    <location>
        <begin position="222"/>
        <end position="365"/>
    </location>
</feature>
<keyword evidence="3" id="KW-1185">Reference proteome</keyword>
<sequence>MITPSVLDFKHQDYFICGNTFRCVWAVREYPTSTEDQAILRELGEMDGVTLRLFVRPVTEFEENKIIEKSERRNRHKKSNANGIQQAIEAEEDLNDVQVIVRRMHKTKESLMHCAVFIEMIGKSLKELQDLQQKVIFFCTRAKIVYDRLWLRQKEGFQTVMLTGSNVFRSQFERSLPASSVANLYPFSYSGKTDPDGMYIGIDVSGTNIIVNFDRRAQDKTNGHILILGNSGEGKSYLLKLLITNFRQAGKKFYILDPDDEYKDLTIGLGGCYIDMMAGRYFINVLEPRLWTLEPVTDEKEDVPAAFRKSTRLSQHIAYLRDFFRCYKDFPTEQLDTLEVLLEKLYAKFGITDDTDYSKLTSEDYPILSDLFHLAHHELETYQDTGSQLYTKDILRSLTLGLRSICIGSESTFFNGHTNIINADFIDFSVKGMMDTNENLKNAMFLNIFSYMSHKFLTEGATQLAVDELHLFLQNRIAIDYIRSFMKRGRKKDSGVIIASQNVEDLMLPGIVEYTRPLLSIPTHSFLFNPGENCDEADFQRLLSLQQCEYNLIREPNRGFCLCKCGNERYHLHVIAPPYKKELFGDAGGR</sequence>
<evidence type="ECO:0000313" key="3">
    <source>
        <dbReference type="Proteomes" id="UP000719942"/>
    </source>
</evidence>
<name>A0ABS7DPC3_9FIRM</name>
<dbReference type="PANTHER" id="PTHR30121:SF6">
    <property type="entry name" value="SLR6007 PROTEIN"/>
    <property type="match status" value="1"/>
</dbReference>
<dbReference type="InterPro" id="IPR051162">
    <property type="entry name" value="T4SS_component"/>
</dbReference>
<comment type="caution">
    <text evidence="2">The sequence shown here is derived from an EMBL/GenBank/DDBJ whole genome shotgun (WGS) entry which is preliminary data.</text>
</comment>
<reference evidence="2 3" key="1">
    <citation type="submission" date="2021-03" db="EMBL/GenBank/DDBJ databases">
        <title>Caproiciproducens sp. nov. isolated from feces of cow.</title>
        <authorList>
            <person name="Choi J.-Y."/>
        </authorList>
    </citation>
    <scope>NUCLEOTIDE SEQUENCE [LARGE SCALE GENOMIC DNA]</scope>
    <source>
        <strain evidence="2 3">AGMB10547</strain>
    </source>
</reference>
<dbReference type="Proteomes" id="UP000719942">
    <property type="component" value="Unassembled WGS sequence"/>
</dbReference>
<dbReference type="InterPro" id="IPR027417">
    <property type="entry name" value="P-loop_NTPase"/>
</dbReference>
<dbReference type="InterPro" id="IPR002789">
    <property type="entry name" value="HerA_central"/>
</dbReference>
<dbReference type="Gene3D" id="3.40.50.300">
    <property type="entry name" value="P-loop containing nucleotide triphosphate hydrolases"/>
    <property type="match status" value="1"/>
</dbReference>
<organism evidence="2 3">
    <name type="scientific">Caproiciproducens faecalis</name>
    <dbReference type="NCBI Taxonomy" id="2820301"/>
    <lineage>
        <taxon>Bacteria</taxon>
        <taxon>Bacillati</taxon>
        <taxon>Bacillota</taxon>
        <taxon>Clostridia</taxon>
        <taxon>Eubacteriales</taxon>
        <taxon>Acutalibacteraceae</taxon>
        <taxon>Caproiciproducens</taxon>
    </lineage>
</organism>
<dbReference type="Gene3D" id="1.10.8.730">
    <property type="match status" value="1"/>
</dbReference>
<accession>A0ABS7DPC3</accession>